<evidence type="ECO:0000256" key="1">
    <source>
        <dbReference type="SAM" id="Coils"/>
    </source>
</evidence>
<protein>
    <submittedName>
        <fullName evidence="2">Uncharacterized protein</fullName>
    </submittedName>
</protein>
<comment type="caution">
    <text evidence="2">The sequence shown here is derived from an EMBL/GenBank/DDBJ whole genome shotgun (WGS) entry which is preliminary data.</text>
</comment>
<name>A0A644WJB0_9ZZZZ</name>
<evidence type="ECO:0000313" key="2">
    <source>
        <dbReference type="EMBL" id="MPM03975.1"/>
    </source>
</evidence>
<proteinExistence type="predicted"/>
<accession>A0A644WJB0</accession>
<gene>
    <name evidence="2" type="ORF">SDC9_50242</name>
</gene>
<sequence length="472" mass="52112">MRKRMVSILLAVIMSAFIFPVDARAFSNIDLSRVKLSTGKETLLFEFGDISIEGELRQIYPFTKEEIDKIVSDTLQATGLTELDIKEANDKVEKARRATDFTQEDVERIKENILVSTETVPAAGNVAALLRMIDACMKSSSWDDIGTASAGLLEKAMTAKVKETASGFVDRAGELGENVNKRFEWMEMITSVVTFSDMLADAQTYDRQKWQDIAAGAEAKRLLNDFYEALQDGIENYKQKSDKAGWSIDFSQAVSDERVFTFFGVGCNYQYWYLDMLMSQKSTNEYGSVAGEYEGHFTIRAKNLLEGFQSNASEAIKHMGAFGDGIQKLLNKDPKCKLTTASEGVASVYRTISGSCQATIDESGNINLSLQQEQDETSVNISGMAAELKISYDTSGTIKNEGTMPFHISADEEEITVSGMTFKMTGKSELPSGQSFDFSQTLGGGGTVKTGWDESIWKPWDGTQKTLKFADG</sequence>
<dbReference type="AlphaFoldDB" id="A0A644WJB0"/>
<keyword evidence="1" id="KW-0175">Coiled coil</keyword>
<organism evidence="2">
    <name type="scientific">bioreactor metagenome</name>
    <dbReference type="NCBI Taxonomy" id="1076179"/>
    <lineage>
        <taxon>unclassified sequences</taxon>
        <taxon>metagenomes</taxon>
        <taxon>ecological metagenomes</taxon>
    </lineage>
</organism>
<feature type="coiled-coil region" evidence="1">
    <location>
        <begin position="85"/>
        <end position="112"/>
    </location>
</feature>
<reference evidence="2" key="1">
    <citation type="submission" date="2019-08" db="EMBL/GenBank/DDBJ databases">
        <authorList>
            <person name="Kucharzyk K."/>
            <person name="Murdoch R.W."/>
            <person name="Higgins S."/>
            <person name="Loffler F."/>
        </authorList>
    </citation>
    <scope>NUCLEOTIDE SEQUENCE</scope>
</reference>
<dbReference type="EMBL" id="VSSQ01000998">
    <property type="protein sequence ID" value="MPM03975.1"/>
    <property type="molecule type" value="Genomic_DNA"/>
</dbReference>